<protein>
    <submittedName>
        <fullName evidence="1">Uncharacterized protein</fullName>
    </submittedName>
</protein>
<comment type="caution">
    <text evidence="1">The sequence shown here is derived from an EMBL/GenBank/DDBJ whole genome shotgun (WGS) entry which is preliminary data.</text>
</comment>
<gene>
    <name evidence="1" type="ORF">GCM10017581_097890</name>
</gene>
<reference evidence="1" key="2">
    <citation type="submission" date="2023-01" db="EMBL/GenBank/DDBJ databases">
        <authorList>
            <person name="Sun Q."/>
            <person name="Evtushenko L."/>
        </authorList>
    </citation>
    <scope>NUCLEOTIDE SEQUENCE</scope>
    <source>
        <strain evidence="1">VKM Ac-1321</strain>
    </source>
</reference>
<evidence type="ECO:0000313" key="2">
    <source>
        <dbReference type="Proteomes" id="UP001143480"/>
    </source>
</evidence>
<dbReference type="AlphaFoldDB" id="A0A9W6KWK8"/>
<keyword evidence="2" id="KW-1185">Reference proteome</keyword>
<organism evidence="1 2">
    <name type="scientific">Dactylosporangium matsuzakiense</name>
    <dbReference type="NCBI Taxonomy" id="53360"/>
    <lineage>
        <taxon>Bacteria</taxon>
        <taxon>Bacillati</taxon>
        <taxon>Actinomycetota</taxon>
        <taxon>Actinomycetes</taxon>
        <taxon>Micromonosporales</taxon>
        <taxon>Micromonosporaceae</taxon>
        <taxon>Dactylosporangium</taxon>
    </lineage>
</organism>
<proteinExistence type="predicted"/>
<name>A0A9W6KWK8_9ACTN</name>
<dbReference type="Proteomes" id="UP001143480">
    <property type="component" value="Unassembled WGS sequence"/>
</dbReference>
<sequence length="49" mass="5062">MLSKTSGLSTVGADASWLANANGLTIDGQRRYVADDTAGPATIRIRTAP</sequence>
<evidence type="ECO:0000313" key="1">
    <source>
        <dbReference type="EMBL" id="GLL08029.1"/>
    </source>
</evidence>
<accession>A0A9W6KWK8</accession>
<reference evidence="1" key="1">
    <citation type="journal article" date="2014" name="Int. J. Syst. Evol. Microbiol.">
        <title>Complete genome sequence of Corynebacterium casei LMG S-19264T (=DSM 44701T), isolated from a smear-ripened cheese.</title>
        <authorList>
            <consortium name="US DOE Joint Genome Institute (JGI-PGF)"/>
            <person name="Walter F."/>
            <person name="Albersmeier A."/>
            <person name="Kalinowski J."/>
            <person name="Ruckert C."/>
        </authorList>
    </citation>
    <scope>NUCLEOTIDE SEQUENCE</scope>
    <source>
        <strain evidence="1">VKM Ac-1321</strain>
    </source>
</reference>
<dbReference type="EMBL" id="BSFP01000122">
    <property type="protein sequence ID" value="GLL08029.1"/>
    <property type="molecule type" value="Genomic_DNA"/>
</dbReference>